<gene>
    <name evidence="3" type="ORF">DW352_17135</name>
</gene>
<dbReference type="OrthoDB" id="9803968at2"/>
<sequence length="620" mass="68052">MSLEATRAPSTKTAHRPVKLGPQDVTVERRADGTLILRSPQPLGPYPKKLTERLEYWAERTPDRTFMAQRNASGGWRTVTYAQALESARAIGQALLQHNLSTDRPIVVLSGNDIEHALIGLAAIYIGVPYAPISPAYSLVSQDFARLRAIFDLITPGLVYAADGQTFARAIETIVPSNVAVVVGRNPIAGRTSLFQDLRAAPGTAVDAAHDAVGPDTIVKFLFTSGSTGIPKCVINTQRMWCANQVMLRQGLAYFQDEPPVIVDWAPWHHTAGGNHDVGLVLFNGGTFYIDEGKPLPGAIEETVRNLREVPSTWYFTVPKGYEALLPHLRADAELRHTFFSKVKVLWFAGAGIAQHVFDEMNALAVQSCGEQIMFLTGFGATETAPCALARTWATDNAANMGLPAAGMELKLVPFEGKMEARVRGPNITPGYWRQPDFTKAAFDEEGFYRLGDTFKFADPSDPKQGLLFDGRIAEDFKLATGTWVNVGPLRAQFVDAFKPYVRDVVFAGLDRDHIAALVFPDVEACRKLTHRAPEAPAEQIIQHYLVQQHFTTLLAHMAKASTGSSNRVARMILLTDPPSMDSGEMTDKGSINQRAVLKNRAALVEELYADEISTRVIRI</sequence>
<feature type="region of interest" description="Disordered" evidence="1">
    <location>
        <begin position="1"/>
        <end position="20"/>
    </location>
</feature>
<evidence type="ECO:0000256" key="1">
    <source>
        <dbReference type="SAM" id="MobiDB-lite"/>
    </source>
</evidence>
<dbReference type="Gene3D" id="3.40.50.12780">
    <property type="entry name" value="N-terminal domain of ligase-like"/>
    <property type="match status" value="1"/>
</dbReference>
<dbReference type="AlphaFoldDB" id="A0A345ZYV0"/>
<dbReference type="Proteomes" id="UP000254889">
    <property type="component" value="Chromosome"/>
</dbReference>
<dbReference type="CDD" id="cd05921">
    <property type="entry name" value="FCS"/>
    <property type="match status" value="1"/>
</dbReference>
<dbReference type="InterPro" id="IPR042099">
    <property type="entry name" value="ANL_N_sf"/>
</dbReference>
<dbReference type="EMBL" id="CP031417">
    <property type="protein sequence ID" value="AXK82097.1"/>
    <property type="molecule type" value="Genomic_DNA"/>
</dbReference>
<keyword evidence="4" id="KW-1185">Reference proteome</keyword>
<dbReference type="KEGG" id="ptaw:DW352_17135"/>
<name>A0A345ZYV0_9HYPH</name>
<dbReference type="Pfam" id="PF00501">
    <property type="entry name" value="AMP-binding"/>
    <property type="match status" value="1"/>
</dbReference>
<dbReference type="RefSeq" id="WP_115692476.1">
    <property type="nucleotide sequence ID" value="NZ_CP031417.1"/>
</dbReference>
<evidence type="ECO:0000313" key="4">
    <source>
        <dbReference type="Proteomes" id="UP000254889"/>
    </source>
</evidence>
<dbReference type="SUPFAM" id="SSF56801">
    <property type="entry name" value="Acetyl-CoA synthetase-like"/>
    <property type="match status" value="1"/>
</dbReference>
<organism evidence="3 4">
    <name type="scientific">Pseudolabrys taiwanensis</name>
    <dbReference type="NCBI Taxonomy" id="331696"/>
    <lineage>
        <taxon>Bacteria</taxon>
        <taxon>Pseudomonadati</taxon>
        <taxon>Pseudomonadota</taxon>
        <taxon>Alphaproteobacteria</taxon>
        <taxon>Hyphomicrobiales</taxon>
        <taxon>Xanthobacteraceae</taxon>
        <taxon>Pseudolabrys</taxon>
    </lineage>
</organism>
<dbReference type="GO" id="GO:0016405">
    <property type="term" value="F:CoA-ligase activity"/>
    <property type="evidence" value="ECO:0007669"/>
    <property type="project" value="TreeGrafter"/>
</dbReference>
<protein>
    <submittedName>
        <fullName evidence="3">Feruloyl-CoA synthase</fullName>
    </submittedName>
</protein>
<feature type="domain" description="AMP-dependent synthetase/ligase" evidence="2">
    <location>
        <begin position="54"/>
        <end position="433"/>
    </location>
</feature>
<dbReference type="NCBIfam" id="NF009232">
    <property type="entry name" value="PRK12582.1"/>
    <property type="match status" value="1"/>
</dbReference>
<accession>A0A345ZYV0</accession>
<evidence type="ECO:0000259" key="2">
    <source>
        <dbReference type="Pfam" id="PF00501"/>
    </source>
</evidence>
<dbReference type="PANTHER" id="PTHR24096:SF420">
    <property type="entry name" value="LONG-CHAIN-FATTY-ACID--COA LIGASE-RELATED"/>
    <property type="match status" value="1"/>
</dbReference>
<dbReference type="InterPro" id="IPR020845">
    <property type="entry name" value="AMP-binding_CS"/>
</dbReference>
<dbReference type="PANTHER" id="PTHR24096">
    <property type="entry name" value="LONG-CHAIN-FATTY-ACID--COA LIGASE"/>
    <property type="match status" value="1"/>
</dbReference>
<dbReference type="InterPro" id="IPR000873">
    <property type="entry name" value="AMP-dep_synth/lig_dom"/>
</dbReference>
<dbReference type="PROSITE" id="PS00455">
    <property type="entry name" value="AMP_BINDING"/>
    <property type="match status" value="1"/>
</dbReference>
<reference evidence="3 4" key="1">
    <citation type="submission" date="2018-07" db="EMBL/GenBank/DDBJ databases">
        <authorList>
            <person name="Quirk P.G."/>
            <person name="Krulwich T.A."/>
        </authorList>
    </citation>
    <scope>NUCLEOTIDE SEQUENCE [LARGE SCALE GENOMIC DNA]</scope>
    <source>
        <strain evidence="3 4">CC-BB4</strain>
    </source>
</reference>
<dbReference type="Pfam" id="PF23562">
    <property type="entry name" value="AMP-binding_C_3"/>
    <property type="match status" value="1"/>
</dbReference>
<proteinExistence type="predicted"/>
<evidence type="ECO:0000313" key="3">
    <source>
        <dbReference type="EMBL" id="AXK82097.1"/>
    </source>
</evidence>